<evidence type="ECO:0000256" key="9">
    <source>
        <dbReference type="ARBA" id="ARBA00030757"/>
    </source>
</evidence>
<evidence type="ECO:0000256" key="8">
    <source>
        <dbReference type="ARBA" id="ARBA00022691"/>
    </source>
</evidence>
<keyword evidence="7 12" id="KW-0808">Transferase</keyword>
<keyword evidence="5" id="KW-0963">Cytoplasm</keyword>
<evidence type="ECO:0000256" key="1">
    <source>
        <dbReference type="ARBA" id="ARBA00004496"/>
    </source>
</evidence>
<dbReference type="InterPro" id="IPR000682">
    <property type="entry name" value="PCMT"/>
</dbReference>
<dbReference type="Gene3D" id="3.40.50.150">
    <property type="entry name" value="Vaccinia Virus protein VP39"/>
    <property type="match status" value="1"/>
</dbReference>
<keyword evidence="13" id="KW-1185">Reference proteome</keyword>
<dbReference type="Proteomes" id="UP000509303">
    <property type="component" value="Chromosome"/>
</dbReference>
<dbReference type="GO" id="GO:0005737">
    <property type="term" value="C:cytoplasm"/>
    <property type="evidence" value="ECO:0007669"/>
    <property type="project" value="UniProtKB-SubCell"/>
</dbReference>
<evidence type="ECO:0000256" key="6">
    <source>
        <dbReference type="ARBA" id="ARBA00022603"/>
    </source>
</evidence>
<dbReference type="PANTHER" id="PTHR11579:SF0">
    <property type="entry name" value="PROTEIN-L-ISOASPARTATE(D-ASPARTATE) O-METHYLTRANSFERASE"/>
    <property type="match status" value="1"/>
</dbReference>
<dbReference type="EC" id="2.1.1.77" evidence="3"/>
<evidence type="ECO:0000256" key="2">
    <source>
        <dbReference type="ARBA" id="ARBA00005369"/>
    </source>
</evidence>
<reference evidence="12 13" key="1">
    <citation type="submission" date="2020-06" db="EMBL/GenBank/DDBJ databases">
        <title>Genome mining for natural products.</title>
        <authorList>
            <person name="Zhang B."/>
            <person name="Shi J."/>
            <person name="Ge H."/>
        </authorList>
    </citation>
    <scope>NUCLEOTIDE SEQUENCE [LARGE SCALE GENOMIC DNA]</scope>
    <source>
        <strain evidence="12 13">NA00687</strain>
    </source>
</reference>
<protein>
    <recommendedName>
        <fullName evidence="4">Protein-L-isoaspartate O-methyltransferase</fullName>
        <ecNumber evidence="3">2.1.1.77</ecNumber>
    </recommendedName>
    <alternativeName>
        <fullName evidence="11">L-isoaspartyl protein carboxyl methyltransferase</fullName>
    </alternativeName>
    <alternativeName>
        <fullName evidence="9">Protein L-isoaspartyl methyltransferase</fullName>
    </alternativeName>
    <alternativeName>
        <fullName evidence="10">Protein-beta-aspartate methyltransferase</fullName>
    </alternativeName>
</protein>
<dbReference type="SUPFAM" id="SSF53335">
    <property type="entry name" value="S-adenosyl-L-methionine-dependent methyltransferases"/>
    <property type="match status" value="1"/>
</dbReference>
<gene>
    <name evidence="12" type="ORF">HUT08_11610</name>
</gene>
<evidence type="ECO:0000313" key="12">
    <source>
        <dbReference type="EMBL" id="QKW50079.1"/>
    </source>
</evidence>
<evidence type="ECO:0000256" key="7">
    <source>
        <dbReference type="ARBA" id="ARBA00022679"/>
    </source>
</evidence>
<accession>A0A7H8N6S7</accession>
<sequence>MTAGDYAPLRQRLAESLAARGLFTEPWLRAAFDRVPRHLFVPETVWTFREGRWRPLRRADAPRQWAELVYHRDDALVTQVDDGAVAADGSGLVPTSSISSPAAALNMLASLAPQPGDRTLEIGTGTGYNAALLCHRVGGDSVTTVEVDRSLADRARTVLRQAGYTPEVICADGERGLPERAPYDRMISTASVRRVPAAWLEQTRAGGEIVTPWLPNDQALGLLWLRKGAAGSARGWFHSGETFMALRGQRRPRPDVAALWSATRDRAEETGEKPDLSALASVHARFALAAALPGVSCMRQGAAGEWFFLSADHTSWAWVRQGAAQRFGARDLLRDVEDALRWWSSVGRPPLTDFGMSVAPDGRHTLWLGSPSGPAWALPPC</sequence>
<evidence type="ECO:0000313" key="13">
    <source>
        <dbReference type="Proteomes" id="UP000509303"/>
    </source>
</evidence>
<comment type="subcellular location">
    <subcellularLocation>
        <location evidence="1">Cytoplasm</location>
    </subcellularLocation>
</comment>
<dbReference type="RefSeq" id="WP_176161814.1">
    <property type="nucleotide sequence ID" value="NZ_CP054929.1"/>
</dbReference>
<evidence type="ECO:0000256" key="10">
    <source>
        <dbReference type="ARBA" id="ARBA00031323"/>
    </source>
</evidence>
<dbReference type="AlphaFoldDB" id="A0A7H8N6S7"/>
<evidence type="ECO:0000256" key="4">
    <source>
        <dbReference type="ARBA" id="ARBA00013346"/>
    </source>
</evidence>
<dbReference type="PANTHER" id="PTHR11579">
    <property type="entry name" value="PROTEIN-L-ISOASPARTATE O-METHYLTRANSFERASE"/>
    <property type="match status" value="1"/>
</dbReference>
<evidence type="ECO:0000256" key="5">
    <source>
        <dbReference type="ARBA" id="ARBA00022490"/>
    </source>
</evidence>
<dbReference type="CDD" id="cd02440">
    <property type="entry name" value="AdoMet_MTases"/>
    <property type="match status" value="1"/>
</dbReference>
<keyword evidence="6 12" id="KW-0489">Methyltransferase</keyword>
<evidence type="ECO:0000256" key="11">
    <source>
        <dbReference type="ARBA" id="ARBA00031350"/>
    </source>
</evidence>
<dbReference type="GO" id="GO:0004719">
    <property type="term" value="F:protein-L-isoaspartate (D-aspartate) O-methyltransferase activity"/>
    <property type="evidence" value="ECO:0007669"/>
    <property type="project" value="UniProtKB-EC"/>
</dbReference>
<proteinExistence type="inferred from homology"/>
<dbReference type="InterPro" id="IPR029063">
    <property type="entry name" value="SAM-dependent_MTases_sf"/>
</dbReference>
<dbReference type="EMBL" id="CP054929">
    <property type="protein sequence ID" value="QKW50079.1"/>
    <property type="molecule type" value="Genomic_DNA"/>
</dbReference>
<organism evidence="12 13">
    <name type="scientific">Streptomyces buecherae</name>
    <dbReference type="NCBI Taxonomy" id="2763006"/>
    <lineage>
        <taxon>Bacteria</taxon>
        <taxon>Bacillati</taxon>
        <taxon>Actinomycetota</taxon>
        <taxon>Actinomycetes</taxon>
        <taxon>Kitasatosporales</taxon>
        <taxon>Streptomycetaceae</taxon>
        <taxon>Streptomyces</taxon>
    </lineage>
</organism>
<name>A0A7H8N6S7_9ACTN</name>
<keyword evidence="8" id="KW-0949">S-adenosyl-L-methionine</keyword>
<evidence type="ECO:0000256" key="3">
    <source>
        <dbReference type="ARBA" id="ARBA00011890"/>
    </source>
</evidence>
<dbReference type="GO" id="GO:0032259">
    <property type="term" value="P:methylation"/>
    <property type="evidence" value="ECO:0007669"/>
    <property type="project" value="UniProtKB-KW"/>
</dbReference>
<dbReference type="Pfam" id="PF01135">
    <property type="entry name" value="PCMT"/>
    <property type="match status" value="1"/>
</dbReference>
<comment type="similarity">
    <text evidence="2">Belongs to the methyltransferase superfamily. L-isoaspartyl/D-aspartyl protein methyltransferase family.</text>
</comment>